<organism evidence="1 2">
    <name type="scientific">Bordetella genomosp. 4</name>
    <dbReference type="NCBI Taxonomy" id="463044"/>
    <lineage>
        <taxon>Bacteria</taxon>
        <taxon>Pseudomonadati</taxon>
        <taxon>Pseudomonadota</taxon>
        <taxon>Betaproteobacteria</taxon>
        <taxon>Burkholderiales</taxon>
        <taxon>Alcaligenaceae</taxon>
        <taxon>Bordetella</taxon>
    </lineage>
</organism>
<name>A0A261U9G8_9BORD</name>
<protein>
    <submittedName>
        <fullName evidence="1">HAD family hydrolase</fullName>
    </submittedName>
</protein>
<dbReference type="InterPro" id="IPR050155">
    <property type="entry name" value="HAD-like_hydrolase_sf"/>
</dbReference>
<evidence type="ECO:0000313" key="1">
    <source>
        <dbReference type="EMBL" id="OZI58157.1"/>
    </source>
</evidence>
<keyword evidence="2" id="KW-1185">Reference proteome</keyword>
<dbReference type="InterPro" id="IPR006439">
    <property type="entry name" value="HAD-SF_hydro_IA"/>
</dbReference>
<accession>A0A261U9G8</accession>
<dbReference type="SUPFAM" id="SSF56784">
    <property type="entry name" value="HAD-like"/>
    <property type="match status" value="1"/>
</dbReference>
<dbReference type="EMBL" id="NEVQ01000011">
    <property type="protein sequence ID" value="OZI58157.1"/>
    <property type="molecule type" value="Genomic_DNA"/>
</dbReference>
<dbReference type="Proteomes" id="UP000216885">
    <property type="component" value="Unassembled WGS sequence"/>
</dbReference>
<evidence type="ECO:0000313" key="2">
    <source>
        <dbReference type="Proteomes" id="UP000216885"/>
    </source>
</evidence>
<proteinExistence type="predicted"/>
<dbReference type="InterPro" id="IPR041492">
    <property type="entry name" value="HAD_2"/>
</dbReference>
<dbReference type="SFLD" id="SFLDG01135">
    <property type="entry name" value="C1.5.6:_HAD__Beta-PGM__Phospha"/>
    <property type="match status" value="1"/>
</dbReference>
<dbReference type="OrthoDB" id="9782449at2"/>
<dbReference type="PANTHER" id="PTHR43434:SF24">
    <property type="entry name" value="HYDROLASE-RELATED"/>
    <property type="match status" value="1"/>
</dbReference>
<dbReference type="InterPro" id="IPR036412">
    <property type="entry name" value="HAD-like_sf"/>
</dbReference>
<dbReference type="Gene3D" id="3.40.50.1000">
    <property type="entry name" value="HAD superfamily/HAD-like"/>
    <property type="match status" value="1"/>
</dbReference>
<dbReference type="InterPro" id="IPR023214">
    <property type="entry name" value="HAD_sf"/>
</dbReference>
<reference evidence="1 2" key="1">
    <citation type="submission" date="2017-05" db="EMBL/GenBank/DDBJ databases">
        <title>Complete and WGS of Bordetella genogroups.</title>
        <authorList>
            <person name="Spilker T."/>
            <person name="LiPuma J."/>
        </authorList>
    </citation>
    <scope>NUCLEOTIDE SEQUENCE [LARGE SCALE GENOMIC DNA]</scope>
    <source>
        <strain evidence="1 2">AU9919</strain>
    </source>
</reference>
<dbReference type="GO" id="GO:0006281">
    <property type="term" value="P:DNA repair"/>
    <property type="evidence" value="ECO:0007669"/>
    <property type="project" value="TreeGrafter"/>
</dbReference>
<gene>
    <name evidence="1" type="ORF">CAL20_07525</name>
</gene>
<keyword evidence="1" id="KW-0378">Hydrolase</keyword>
<dbReference type="NCBIfam" id="TIGR01509">
    <property type="entry name" value="HAD-SF-IA-v3"/>
    <property type="match status" value="1"/>
</dbReference>
<dbReference type="PANTHER" id="PTHR43434">
    <property type="entry name" value="PHOSPHOGLYCOLATE PHOSPHATASE"/>
    <property type="match status" value="1"/>
</dbReference>
<dbReference type="NCBIfam" id="TIGR01549">
    <property type="entry name" value="HAD-SF-IA-v1"/>
    <property type="match status" value="1"/>
</dbReference>
<dbReference type="SFLD" id="SFLDG01129">
    <property type="entry name" value="C1.5:_HAD__Beta-PGM__Phosphata"/>
    <property type="match status" value="1"/>
</dbReference>
<dbReference type="InterPro" id="IPR023198">
    <property type="entry name" value="PGP-like_dom2"/>
</dbReference>
<dbReference type="AlphaFoldDB" id="A0A261U9G8"/>
<comment type="caution">
    <text evidence="1">The sequence shown here is derived from an EMBL/GenBank/DDBJ whole genome shotgun (WGS) entry which is preliminary data.</text>
</comment>
<dbReference type="Pfam" id="PF13419">
    <property type="entry name" value="HAD_2"/>
    <property type="match status" value="1"/>
</dbReference>
<dbReference type="Gene3D" id="1.10.150.240">
    <property type="entry name" value="Putative phosphatase, domain 2"/>
    <property type="match status" value="1"/>
</dbReference>
<dbReference type="RefSeq" id="WP_094820220.1">
    <property type="nucleotide sequence ID" value="NZ_NEVO01000005.1"/>
</dbReference>
<dbReference type="SFLD" id="SFLDS00003">
    <property type="entry name" value="Haloacid_Dehalogenase"/>
    <property type="match status" value="1"/>
</dbReference>
<dbReference type="CDD" id="cd07533">
    <property type="entry name" value="HAD_like"/>
    <property type="match status" value="1"/>
</dbReference>
<dbReference type="GO" id="GO:0008967">
    <property type="term" value="F:phosphoglycolate phosphatase activity"/>
    <property type="evidence" value="ECO:0007669"/>
    <property type="project" value="TreeGrafter"/>
</dbReference>
<dbReference type="GO" id="GO:0005829">
    <property type="term" value="C:cytosol"/>
    <property type="evidence" value="ECO:0007669"/>
    <property type="project" value="TreeGrafter"/>
</dbReference>
<sequence length="219" mass="23855">MSSYSLVVFDWDGTLMDSTNGIVSAIQGACRDLDLPVPSASEASWVIGLSLESALRRAVPELTQAMLPRFLERYRIHYLLRDPDLQLFEGIEPLLGELANQKIRLAVATGKSRVGLNRVLAATGLRDIFDATRTADETFSKPHPAMLHELMQELDVEPERVIMVGDTSHDLNMAANAGVHGLGVAYGAHSPQELLGCTPQAVVDTVPALREWLLSRVGA</sequence>